<dbReference type="GO" id="GO:0008703">
    <property type="term" value="F:5-amino-6-(5-phosphoribosylamino)uracil reductase activity"/>
    <property type="evidence" value="ECO:0007669"/>
    <property type="project" value="InterPro"/>
</dbReference>
<dbReference type="RefSeq" id="WP_106279867.1">
    <property type="nucleotide sequence ID" value="NZ_PVTG01000014.1"/>
</dbReference>
<dbReference type="InterPro" id="IPR002734">
    <property type="entry name" value="RibDG_C"/>
</dbReference>
<dbReference type="OrthoDB" id="4376317at2"/>
<name>A0A2T0TNY0_9ACTN</name>
<organism evidence="2 3">
    <name type="scientific">Geodermatophilus tzadiensis</name>
    <dbReference type="NCBI Taxonomy" id="1137988"/>
    <lineage>
        <taxon>Bacteria</taxon>
        <taxon>Bacillati</taxon>
        <taxon>Actinomycetota</taxon>
        <taxon>Actinomycetes</taxon>
        <taxon>Geodermatophilales</taxon>
        <taxon>Geodermatophilaceae</taxon>
        <taxon>Geodermatophilus</taxon>
    </lineage>
</organism>
<dbReference type="AlphaFoldDB" id="A0A2T0TNY0"/>
<dbReference type="Proteomes" id="UP000239210">
    <property type="component" value="Unassembled WGS sequence"/>
</dbReference>
<protein>
    <submittedName>
        <fullName evidence="2">RibD domain-containing protein</fullName>
    </submittedName>
</protein>
<dbReference type="GO" id="GO:0009231">
    <property type="term" value="P:riboflavin biosynthetic process"/>
    <property type="evidence" value="ECO:0007669"/>
    <property type="project" value="InterPro"/>
</dbReference>
<sequence length="181" mass="19634">MTAGYTFDGGDWGGSWGEQGPEFLDHRLAQCRAEQRMVLGIDTFRKFVELLGPGAEDEVVADPIDHRMRTMPATVVSTTLEGLLDRPDATLVSGDAVDVVARLEKESDVPLASHGSLSVDRALTAARLVDRVQLTVFRVITGETGVDPVFRGAADVDPELLESRTLDGRIQELVHRSALHG</sequence>
<dbReference type="EMBL" id="PVTG01000014">
    <property type="protein sequence ID" value="PRY47432.1"/>
    <property type="molecule type" value="Genomic_DNA"/>
</dbReference>
<reference evidence="2 3" key="1">
    <citation type="submission" date="2018-03" db="EMBL/GenBank/DDBJ databases">
        <title>Genomic Encyclopedia of Archaeal and Bacterial Type Strains, Phase II (KMG-II): from individual species to whole genera.</title>
        <authorList>
            <person name="Goeker M."/>
        </authorList>
    </citation>
    <scope>NUCLEOTIDE SEQUENCE [LARGE SCALE GENOMIC DNA]</scope>
    <source>
        <strain evidence="2 3">DSM 45416</strain>
    </source>
</reference>
<comment type="caution">
    <text evidence="2">The sequence shown here is derived from an EMBL/GenBank/DDBJ whole genome shotgun (WGS) entry which is preliminary data.</text>
</comment>
<dbReference type="SUPFAM" id="SSF53597">
    <property type="entry name" value="Dihydrofolate reductase-like"/>
    <property type="match status" value="1"/>
</dbReference>
<dbReference type="Gene3D" id="3.40.430.10">
    <property type="entry name" value="Dihydrofolate Reductase, subunit A"/>
    <property type="match status" value="1"/>
</dbReference>
<gene>
    <name evidence="2" type="ORF">LY71_11466</name>
</gene>
<proteinExistence type="predicted"/>
<feature type="domain" description="Bacterial bifunctional deaminase-reductase C-terminal" evidence="1">
    <location>
        <begin position="24"/>
        <end position="167"/>
    </location>
</feature>
<accession>A0A2T0TNY0</accession>
<keyword evidence="3" id="KW-1185">Reference proteome</keyword>
<evidence type="ECO:0000313" key="3">
    <source>
        <dbReference type="Proteomes" id="UP000239210"/>
    </source>
</evidence>
<evidence type="ECO:0000259" key="1">
    <source>
        <dbReference type="Pfam" id="PF01872"/>
    </source>
</evidence>
<dbReference type="InterPro" id="IPR024072">
    <property type="entry name" value="DHFR-like_dom_sf"/>
</dbReference>
<dbReference type="Pfam" id="PF01872">
    <property type="entry name" value="RibD_C"/>
    <property type="match status" value="1"/>
</dbReference>
<evidence type="ECO:0000313" key="2">
    <source>
        <dbReference type="EMBL" id="PRY47432.1"/>
    </source>
</evidence>